<keyword evidence="3 6" id="KW-0238">DNA-binding</keyword>
<evidence type="ECO:0000256" key="2">
    <source>
        <dbReference type="ARBA" id="ARBA00022473"/>
    </source>
</evidence>
<evidence type="ECO:0000259" key="9">
    <source>
        <dbReference type="PROSITE" id="PS50071"/>
    </source>
</evidence>
<dbReference type="Pfam" id="PF00046">
    <property type="entry name" value="Homeodomain"/>
    <property type="match status" value="1"/>
</dbReference>
<dbReference type="Proteomes" id="UP001307889">
    <property type="component" value="Chromosome 16"/>
</dbReference>
<dbReference type="PRINTS" id="PR00024">
    <property type="entry name" value="HOMEOBOX"/>
</dbReference>
<comment type="subcellular location">
    <subcellularLocation>
        <location evidence="1 6 7">Nucleus</location>
    </subcellularLocation>
</comment>
<feature type="domain" description="Homeobox" evidence="9">
    <location>
        <begin position="160"/>
        <end position="218"/>
    </location>
</feature>
<dbReference type="SUPFAM" id="SSF46689">
    <property type="entry name" value="Homeodomain-like"/>
    <property type="match status" value="1"/>
</dbReference>
<dbReference type="InterPro" id="IPR017970">
    <property type="entry name" value="Homeobox_CS"/>
</dbReference>
<keyword evidence="2" id="KW-0217">Developmental protein</keyword>
<reference evidence="10 11" key="1">
    <citation type="submission" date="2023-09" db="EMBL/GenBank/DDBJ databases">
        <title>Nesidiocoris tenuis whole genome shotgun sequence.</title>
        <authorList>
            <person name="Shibata T."/>
            <person name="Shimoda M."/>
            <person name="Kobayashi T."/>
            <person name="Uehara T."/>
        </authorList>
    </citation>
    <scope>NUCLEOTIDE SEQUENCE [LARGE SCALE GENOMIC DNA]</scope>
    <source>
        <strain evidence="10 11">Japan</strain>
    </source>
</reference>
<keyword evidence="11" id="KW-1185">Reference proteome</keyword>
<evidence type="ECO:0000313" key="11">
    <source>
        <dbReference type="Proteomes" id="UP001307889"/>
    </source>
</evidence>
<evidence type="ECO:0000256" key="7">
    <source>
        <dbReference type="RuleBase" id="RU000682"/>
    </source>
</evidence>
<gene>
    <name evidence="10" type="ORF">NTJ_16165</name>
</gene>
<keyword evidence="5 6" id="KW-0539">Nucleus</keyword>
<feature type="region of interest" description="Disordered" evidence="8">
    <location>
        <begin position="1"/>
        <end position="43"/>
    </location>
</feature>
<dbReference type="Gene3D" id="1.10.10.60">
    <property type="entry name" value="Homeodomain-like"/>
    <property type="match status" value="1"/>
</dbReference>
<organism evidence="10 11">
    <name type="scientific">Nesidiocoris tenuis</name>
    <dbReference type="NCBI Taxonomy" id="355587"/>
    <lineage>
        <taxon>Eukaryota</taxon>
        <taxon>Metazoa</taxon>
        <taxon>Ecdysozoa</taxon>
        <taxon>Arthropoda</taxon>
        <taxon>Hexapoda</taxon>
        <taxon>Insecta</taxon>
        <taxon>Pterygota</taxon>
        <taxon>Neoptera</taxon>
        <taxon>Paraneoptera</taxon>
        <taxon>Hemiptera</taxon>
        <taxon>Heteroptera</taxon>
        <taxon>Panheteroptera</taxon>
        <taxon>Cimicomorpha</taxon>
        <taxon>Miridae</taxon>
        <taxon>Dicyphina</taxon>
        <taxon>Nesidiocoris</taxon>
    </lineage>
</organism>
<dbReference type="InterPro" id="IPR042247">
    <property type="entry name" value="TLX1/2/3"/>
</dbReference>
<proteinExistence type="predicted"/>
<dbReference type="InterPro" id="IPR020479">
    <property type="entry name" value="HD_metazoa"/>
</dbReference>
<dbReference type="SMART" id="SM00389">
    <property type="entry name" value="HOX"/>
    <property type="match status" value="1"/>
</dbReference>
<evidence type="ECO:0000313" key="10">
    <source>
        <dbReference type="EMBL" id="BET03346.1"/>
    </source>
</evidence>
<keyword evidence="4 6" id="KW-0371">Homeobox</keyword>
<evidence type="ECO:0000256" key="8">
    <source>
        <dbReference type="SAM" id="MobiDB-lite"/>
    </source>
</evidence>
<accession>A0ABN7BG53</accession>
<evidence type="ECO:0000256" key="6">
    <source>
        <dbReference type="PROSITE-ProRule" id="PRU00108"/>
    </source>
</evidence>
<evidence type="ECO:0000256" key="3">
    <source>
        <dbReference type="ARBA" id="ARBA00023125"/>
    </source>
</evidence>
<dbReference type="PANTHER" id="PTHR45921:SF6">
    <property type="entry name" value="C15"/>
    <property type="match status" value="1"/>
</dbReference>
<sequence>MTSPSSPPDHRTTDISEDEEDVEINVDSGHEDEEDVDSLVDSCSPTPPAALNFSISRLLGQEDERRPLASDLTTGGGVIRVPAQRFPLPPVGSANGHHPMAPFPHWLVHPAAVIHNSAAAAAAAAFASHAIKERLSDSFVTATFPMARRIGHPYQNRTPPKRKKPRTSFTRLQIAELEKRFHKQKYLASAERAALAKSLKMTDAQVKTWFQNRRTKWR</sequence>
<feature type="compositionally biased region" description="Acidic residues" evidence="8">
    <location>
        <begin position="15"/>
        <end position="38"/>
    </location>
</feature>
<evidence type="ECO:0000256" key="4">
    <source>
        <dbReference type="ARBA" id="ARBA00023155"/>
    </source>
</evidence>
<dbReference type="InterPro" id="IPR001356">
    <property type="entry name" value="HD"/>
</dbReference>
<dbReference type="CDD" id="cd00086">
    <property type="entry name" value="homeodomain"/>
    <property type="match status" value="1"/>
</dbReference>
<name>A0ABN7BG53_9HEMI</name>
<dbReference type="GO" id="GO:0003677">
    <property type="term" value="F:DNA binding"/>
    <property type="evidence" value="ECO:0007669"/>
    <property type="project" value="UniProtKB-KW"/>
</dbReference>
<evidence type="ECO:0000256" key="1">
    <source>
        <dbReference type="ARBA" id="ARBA00004123"/>
    </source>
</evidence>
<dbReference type="EMBL" id="AP028924">
    <property type="protein sequence ID" value="BET03346.1"/>
    <property type="molecule type" value="Genomic_DNA"/>
</dbReference>
<evidence type="ECO:0000256" key="5">
    <source>
        <dbReference type="ARBA" id="ARBA00023242"/>
    </source>
</evidence>
<dbReference type="PANTHER" id="PTHR45921">
    <property type="entry name" value="IP01054P"/>
    <property type="match status" value="1"/>
</dbReference>
<dbReference type="PROSITE" id="PS50071">
    <property type="entry name" value="HOMEOBOX_2"/>
    <property type="match status" value="1"/>
</dbReference>
<protein>
    <submittedName>
        <fullName evidence="10">T-cell leukemia homeobox protein</fullName>
    </submittedName>
</protein>
<dbReference type="PROSITE" id="PS00027">
    <property type="entry name" value="HOMEOBOX_1"/>
    <property type="match status" value="1"/>
</dbReference>
<dbReference type="InterPro" id="IPR009057">
    <property type="entry name" value="Homeodomain-like_sf"/>
</dbReference>